<keyword evidence="2 6" id="KW-0328">Glycosyltransferase</keyword>
<feature type="active site" description="Nucleophile" evidence="6">
    <location>
        <position position="378"/>
    </location>
</feature>
<evidence type="ECO:0000256" key="6">
    <source>
        <dbReference type="HAMAP-Rule" id="MF_02124"/>
    </source>
</evidence>
<keyword evidence="9" id="KW-1185">Reference proteome</keyword>
<organism evidence="8 9">
    <name type="scientific">Solimonas fluminis</name>
    <dbReference type="NCBI Taxonomy" id="2086571"/>
    <lineage>
        <taxon>Bacteria</taxon>
        <taxon>Pseudomonadati</taxon>
        <taxon>Pseudomonadota</taxon>
        <taxon>Gammaproteobacteria</taxon>
        <taxon>Nevskiales</taxon>
        <taxon>Nevskiaceae</taxon>
        <taxon>Solimonas</taxon>
    </lineage>
</organism>
<dbReference type="AlphaFoldDB" id="A0A2S5TDW7"/>
<dbReference type="Pfam" id="PF11896">
    <property type="entry name" value="GlgE_dom_N_S"/>
    <property type="match status" value="1"/>
</dbReference>
<dbReference type="OrthoDB" id="9805159at2"/>
<reference evidence="8 9" key="1">
    <citation type="submission" date="2018-02" db="EMBL/GenBank/DDBJ databases">
        <title>Genome sequencing of Solimonas sp. HR-BB.</title>
        <authorList>
            <person name="Lee Y."/>
            <person name="Jeon C.O."/>
        </authorList>
    </citation>
    <scope>NUCLEOTIDE SEQUENCE [LARGE SCALE GENOMIC DNA]</scope>
    <source>
        <strain evidence="8 9">HR-BB</strain>
    </source>
</reference>
<dbReference type="SMART" id="SM00642">
    <property type="entry name" value="Aamy"/>
    <property type="match status" value="1"/>
</dbReference>
<feature type="binding site" evidence="6">
    <location>
        <position position="379"/>
    </location>
    <ligand>
        <name>alpha-maltose 1-phosphate</name>
        <dbReference type="ChEBI" id="CHEBI:63576"/>
    </ligand>
</feature>
<dbReference type="InterPro" id="IPR013780">
    <property type="entry name" value="Glyco_hydro_b"/>
</dbReference>
<dbReference type="CDD" id="cd11344">
    <property type="entry name" value="AmyAc_GlgE_like"/>
    <property type="match status" value="1"/>
</dbReference>
<accession>A0A2S5TDW7</accession>
<feature type="site" description="Transition state stabilizer" evidence="6">
    <location>
        <position position="465"/>
    </location>
</feature>
<comment type="caution">
    <text evidence="8">The sequence shown here is derived from an EMBL/GenBank/DDBJ whole genome shotgun (WGS) entry which is preliminary data.</text>
</comment>
<dbReference type="Pfam" id="PF21702">
    <property type="entry name" value="GLGE_C"/>
    <property type="match status" value="1"/>
</dbReference>
<keyword evidence="4 6" id="KW-0119">Carbohydrate metabolism</keyword>
<dbReference type="InterPro" id="IPR026585">
    <property type="entry name" value="GlgE"/>
</dbReference>
<dbReference type="HAMAP" id="MF_02124">
    <property type="entry name" value="GlgE"/>
    <property type="match status" value="1"/>
</dbReference>
<dbReference type="Gene3D" id="2.60.40.10">
    <property type="entry name" value="Immunoglobulins"/>
    <property type="match status" value="1"/>
</dbReference>
<feature type="binding site" evidence="6">
    <location>
        <position position="341"/>
    </location>
    <ligand>
        <name>alpha-maltose 1-phosphate</name>
        <dbReference type="ChEBI" id="CHEBI:63576"/>
    </ligand>
</feature>
<dbReference type="Proteomes" id="UP000238220">
    <property type="component" value="Unassembled WGS sequence"/>
</dbReference>
<dbReference type="PANTHER" id="PTHR47786">
    <property type="entry name" value="ALPHA-1,4-GLUCAN:MALTOSE-1-PHOSPHATE MALTOSYLTRANSFERASE"/>
    <property type="match status" value="1"/>
</dbReference>
<evidence type="ECO:0000313" key="9">
    <source>
        <dbReference type="Proteomes" id="UP000238220"/>
    </source>
</evidence>
<feature type="binding site" evidence="6">
    <location>
        <begin position="518"/>
        <end position="519"/>
    </location>
    <ligand>
        <name>alpha-maltose 1-phosphate</name>
        <dbReference type="ChEBI" id="CHEBI:63576"/>
    </ligand>
</feature>
<name>A0A2S5TDW7_9GAMM</name>
<dbReference type="EMBL" id="PSNW01000008">
    <property type="protein sequence ID" value="PPE73181.1"/>
    <property type="molecule type" value="Genomic_DNA"/>
</dbReference>
<dbReference type="SUPFAM" id="SSF51445">
    <property type="entry name" value="(Trans)glycosidases"/>
    <property type="match status" value="1"/>
</dbReference>
<dbReference type="InterPro" id="IPR049171">
    <property type="entry name" value="GLGE_C"/>
</dbReference>
<feature type="domain" description="Glycosyl hydrolase family 13 catalytic" evidence="7">
    <location>
        <begin position="198"/>
        <end position="543"/>
    </location>
</feature>
<dbReference type="InterPro" id="IPR017853">
    <property type="entry name" value="GH"/>
</dbReference>
<dbReference type="Gene3D" id="2.60.40.1180">
    <property type="entry name" value="Golgi alpha-mannosidase II"/>
    <property type="match status" value="1"/>
</dbReference>
<feature type="binding site" evidence="6">
    <location>
        <position position="306"/>
    </location>
    <ligand>
        <name>alpha-maltose 1-phosphate</name>
        <dbReference type="ChEBI" id="CHEBI:63576"/>
    </ligand>
</feature>
<dbReference type="Gene3D" id="1.20.58.80">
    <property type="entry name" value="Phosphotransferase system, lactose/cellobiose-type IIA subunit"/>
    <property type="match status" value="1"/>
</dbReference>
<evidence type="ECO:0000256" key="1">
    <source>
        <dbReference type="ARBA" id="ARBA00011738"/>
    </source>
</evidence>
<evidence type="ECO:0000256" key="2">
    <source>
        <dbReference type="ARBA" id="ARBA00022676"/>
    </source>
</evidence>
<evidence type="ECO:0000256" key="5">
    <source>
        <dbReference type="ARBA" id="ARBA00048735"/>
    </source>
</evidence>
<dbReference type="InterPro" id="IPR006047">
    <property type="entry name" value="GH13_cat_dom"/>
</dbReference>
<dbReference type="GO" id="GO:0030979">
    <property type="term" value="P:alpha-glucan biosynthetic process"/>
    <property type="evidence" value="ECO:0007669"/>
    <property type="project" value="UniProtKB-UniRule"/>
</dbReference>
<dbReference type="GO" id="GO:0016758">
    <property type="term" value="F:hexosyltransferase activity"/>
    <property type="evidence" value="ECO:0007669"/>
    <property type="project" value="UniProtKB-UniRule"/>
</dbReference>
<evidence type="ECO:0000313" key="8">
    <source>
        <dbReference type="EMBL" id="PPE73181.1"/>
    </source>
</evidence>
<evidence type="ECO:0000256" key="3">
    <source>
        <dbReference type="ARBA" id="ARBA00022679"/>
    </source>
</evidence>
<feature type="active site" description="Proton donor" evidence="6">
    <location>
        <position position="407"/>
    </location>
</feature>
<protein>
    <recommendedName>
        <fullName evidence="6">Alpha-1,4-glucan:maltose-1-phosphate maltosyltransferase</fullName>
        <shortName evidence="6">GMPMT</shortName>
        <ecNumber evidence="6">2.4.99.16</ecNumber>
    </recommendedName>
    <alternativeName>
        <fullName evidence="6">(1-&gt;4)-alpha-D-glucan:maltose-1-phosphate alpha-D-maltosyltransferase</fullName>
    </alternativeName>
</protein>
<dbReference type="InterPro" id="IPR013783">
    <property type="entry name" value="Ig-like_fold"/>
</dbReference>
<dbReference type="GO" id="GO:0004553">
    <property type="term" value="F:hydrolase activity, hydrolyzing O-glycosyl compounds"/>
    <property type="evidence" value="ECO:0007669"/>
    <property type="project" value="InterPro"/>
</dbReference>
<evidence type="ECO:0000259" key="7">
    <source>
        <dbReference type="SMART" id="SM00642"/>
    </source>
</evidence>
<dbReference type="InterPro" id="IPR021828">
    <property type="entry name" value="GlgE_dom_N/S"/>
</dbReference>
<sequence>MTKNRNGHASVLAAIAAPRIAIERITPQVDEGRWPAKASLRQPVTVEADIFIDGHAQVAARLVTPQAQLAMRPLGNDRWRALIVPLGLGAQRWRIEAWMDRWEGFRQELTKKREAGLPLRLEAQEGIALLEQIAQEPGGAVLEAWLSRLRDAADAASLLLDDGLAQQVAAADSRPFLCSAEFAVDVERERAGFASWYELFPRSQTRDARSHGTFDDVIERLPAIRAMGFDVLYFPPIHPIGTRHRKGRNNALRAGPDEPGSPYAIGNVDGGHEAVHAQLGGIEGFRRLRKAADEQGLELALDFAVQCSPDHPWLTQHPEWFSWRPDGSIRYAENPPKKYEDIVNVDFYAPGARPALWLALRDVVQGWVDEGVKTFRVDNPHTKPLPFWQWLIADIRSRHPEVIFLSEAFTRPAMMYRLAKIGFQQSYTYFTWRNDKEELTQYLTELTQGPPRDFYRPHFFVNTPDINPRFLQTSGRPGFMIRAALAATLSGLWGLYSGFELCESAALHGKEEYLDSEKYEIRPRDWQAPGNIIAEITRLNRIRRENPALHSHLGIRFYNAFNDRVLYFGKATPDRSNFILCAISLDPHGVQETQFEAPMWEFGLPDHGVLEVEELMRGSRFSWFGKMQHWRFIPQELPFAIWRVRPRA</sequence>
<proteinExistence type="inferred from homology"/>
<feature type="binding site" evidence="6">
    <location>
        <position position="246"/>
    </location>
    <ligand>
        <name>alpha-maltose 1-phosphate</name>
        <dbReference type="ChEBI" id="CHEBI:63576"/>
    </ligand>
</feature>
<dbReference type="RefSeq" id="WP_104231220.1">
    <property type="nucleotide sequence ID" value="NZ_PSNW01000008.1"/>
</dbReference>
<evidence type="ECO:0000256" key="4">
    <source>
        <dbReference type="ARBA" id="ARBA00023277"/>
    </source>
</evidence>
<comment type="similarity">
    <text evidence="6">Belongs to the glycosyl hydrolase 13 family. GlgE subfamily.</text>
</comment>
<keyword evidence="3 6" id="KW-0808">Transferase</keyword>
<comment type="function">
    <text evidence="6">Maltosyltransferase that uses maltose 1-phosphate (M1P) as the sugar donor to elongate linear or branched alpha-(1-&gt;4)-glucans. Is involved in a branched alpha-glucan biosynthetic pathway from trehalose, together with TreS, Mak and GlgB.</text>
</comment>
<dbReference type="Gene3D" id="3.20.20.80">
    <property type="entry name" value="Glycosidases"/>
    <property type="match status" value="1"/>
</dbReference>
<comment type="subunit">
    <text evidence="1 6">Homodimer.</text>
</comment>
<gene>
    <name evidence="6" type="primary">glgE</name>
    <name evidence="8" type="ORF">C3942_15295</name>
</gene>
<dbReference type="EC" id="2.4.99.16" evidence="6"/>
<comment type="catalytic activity">
    <reaction evidence="5 6">
        <text>alpha-maltose 1-phosphate + [(1-&gt;4)-alpha-D-glucosyl](n) = [(1-&gt;4)-alpha-D-glucosyl](n+2) + phosphate</text>
        <dbReference type="Rhea" id="RHEA:42692"/>
        <dbReference type="Rhea" id="RHEA-COMP:9584"/>
        <dbReference type="Rhea" id="RHEA-COMP:10183"/>
        <dbReference type="ChEBI" id="CHEBI:15444"/>
        <dbReference type="ChEBI" id="CHEBI:43474"/>
        <dbReference type="ChEBI" id="CHEBI:63576"/>
        <dbReference type="EC" id="2.4.99.16"/>
    </reaction>
</comment>
<dbReference type="PANTHER" id="PTHR47786:SF2">
    <property type="entry name" value="GLYCOSYL HYDROLASE FAMILY 13 CATALYTIC DOMAIN-CONTAINING PROTEIN"/>
    <property type="match status" value="1"/>
</dbReference>